<feature type="domain" description="ATPase of the ABC class N-terminal" evidence="2">
    <location>
        <begin position="1"/>
        <end position="165"/>
    </location>
</feature>
<dbReference type="EMBL" id="PHQP01000008">
    <property type="protein sequence ID" value="RAV34659.1"/>
    <property type="molecule type" value="Genomic_DNA"/>
</dbReference>
<dbReference type="InterPro" id="IPR027417">
    <property type="entry name" value="P-loop_NTPase"/>
</dbReference>
<dbReference type="SUPFAM" id="SSF52540">
    <property type="entry name" value="P-loop containing nucleoside triphosphate hydrolases"/>
    <property type="match status" value="1"/>
</dbReference>
<reference evidence="3 4" key="1">
    <citation type="journal article" date="2018" name="Syst. Appl. Microbiol.">
        <title>Corynebacterium heidelbergense sp. nov., isolated from the preen glands of Egyptian geese (Alopochen aegyptiacus).</title>
        <authorList>
            <person name="Braun M.S."/>
            <person name="Wang E."/>
            <person name="Zimmermann S."/>
            <person name="Wink M."/>
        </authorList>
    </citation>
    <scope>NUCLEOTIDE SEQUENCE [LARGE SCALE GENOMIC DNA]</scope>
    <source>
        <strain evidence="3 4">DSM 104638</strain>
    </source>
</reference>
<evidence type="ECO:0000259" key="2">
    <source>
        <dbReference type="Pfam" id="PF20446"/>
    </source>
</evidence>
<gene>
    <name evidence="3" type="ORF">CWC39_01910</name>
</gene>
<protein>
    <submittedName>
        <fullName evidence="3">ATPase of the ABC class</fullName>
    </submittedName>
</protein>
<dbReference type="AlphaFoldDB" id="A0A364VDD1"/>
<name>A0A364VDD1_9CORY</name>
<evidence type="ECO:0000313" key="3">
    <source>
        <dbReference type="EMBL" id="RAV34659.1"/>
    </source>
</evidence>
<dbReference type="OrthoDB" id="9809999at2"/>
<feature type="non-terminal residue" evidence="3">
    <location>
        <position position="461"/>
    </location>
</feature>
<accession>A0A364VDD1</accession>
<dbReference type="Proteomes" id="UP000251047">
    <property type="component" value="Unassembled WGS sequence"/>
</dbReference>
<dbReference type="PANTHER" id="PTHR38149">
    <property type="entry name" value="ATPASE"/>
    <property type="match status" value="1"/>
</dbReference>
<sequence>MTSLASTLAQLDGASYGAYKRLSGLHQLDDDLRLSVDKVQSDLFAPPSLIQVIVPLEMVGLPDNFFANATSARATTDQLARYLSAAIARHGAKSGGKADGHLSIDAPGQQVLERASVVRDLSGPSPVLRLRLEAALPARGRRIMGHAARRLLTEALPDVVDDALMLQETPGELASAIQPHLDLARDQNALREQLPGRGLVGFIADGAVLPRAAGNSDLPLDNAVPFAAPESLRASFDLPSGRTVTGMGIPAGVTLIVGGGYHGKSTVLRALELGVYDHVRGDGREFAIADPTAVSLRAEDGRAVTNVDVSPFIRDLPSGADTREFRTTNASGSTSQAAGLIEALEAGARTLLIDEDTSATNFMIRDERMRRLVPSTKEPITPLIDHVRGLWEDHGVSTVLVAGGSGAFIDAADTVIQLDAYQPVDVTSAARDLADPSAVAACSHPIPGGGSGGHGAGARVV</sequence>
<dbReference type="InterPro" id="IPR046834">
    <property type="entry name" value="ABC_ATPase_C"/>
</dbReference>
<organism evidence="3 4">
    <name type="scientific">Corynebacterium heidelbergense</name>
    <dbReference type="NCBI Taxonomy" id="2055947"/>
    <lineage>
        <taxon>Bacteria</taxon>
        <taxon>Bacillati</taxon>
        <taxon>Actinomycetota</taxon>
        <taxon>Actinomycetes</taxon>
        <taxon>Mycobacteriales</taxon>
        <taxon>Corynebacteriaceae</taxon>
        <taxon>Corynebacterium</taxon>
    </lineage>
</organism>
<dbReference type="Pfam" id="PF09818">
    <property type="entry name" value="ABC_ATPase"/>
    <property type="match status" value="1"/>
</dbReference>
<dbReference type="InterPro" id="IPR046833">
    <property type="entry name" value="ABC_N"/>
</dbReference>
<comment type="caution">
    <text evidence="3">The sequence shown here is derived from an EMBL/GenBank/DDBJ whole genome shotgun (WGS) entry which is preliminary data.</text>
</comment>
<dbReference type="RefSeq" id="WP_112768834.1">
    <property type="nucleotide sequence ID" value="NZ_PHQP01000008.1"/>
</dbReference>
<evidence type="ECO:0000313" key="4">
    <source>
        <dbReference type="Proteomes" id="UP000251047"/>
    </source>
</evidence>
<dbReference type="PANTHER" id="PTHR38149:SF1">
    <property type="entry name" value="ATPASE"/>
    <property type="match status" value="1"/>
</dbReference>
<evidence type="ECO:0000259" key="1">
    <source>
        <dbReference type="Pfam" id="PF09818"/>
    </source>
</evidence>
<dbReference type="InterPro" id="IPR019195">
    <property type="entry name" value="ABC_ATPase_put"/>
</dbReference>
<dbReference type="Pfam" id="PF20446">
    <property type="entry name" value="ABC_N"/>
    <property type="match status" value="1"/>
</dbReference>
<proteinExistence type="predicted"/>
<feature type="domain" description="ATPase of the ABC class C-terminal" evidence="1">
    <location>
        <begin position="175"/>
        <end position="436"/>
    </location>
</feature>